<dbReference type="GO" id="GO:0008033">
    <property type="term" value="P:tRNA processing"/>
    <property type="evidence" value="ECO:0007669"/>
    <property type="project" value="UniProtKB-KW"/>
</dbReference>
<dbReference type="PANTHER" id="PTHR46173">
    <property type="entry name" value="CCA TRNA NUCLEOTIDYLTRANSFERASE 1, MITOCHONDRIAL"/>
    <property type="match status" value="1"/>
</dbReference>
<dbReference type="InterPro" id="IPR032828">
    <property type="entry name" value="PolyA_RNA-bd"/>
</dbReference>
<keyword evidence="4" id="KW-0548">Nucleotidyltransferase</keyword>
<dbReference type="Pfam" id="PF01743">
    <property type="entry name" value="PolyA_pol"/>
    <property type="match status" value="1"/>
</dbReference>
<dbReference type="Pfam" id="PF01966">
    <property type="entry name" value="HD"/>
    <property type="match status" value="1"/>
</dbReference>
<reference evidence="15 16" key="1">
    <citation type="submission" date="2019-09" db="EMBL/GenBank/DDBJ databases">
        <title>Characterisation of the sponge microbiome using genome-centric metagenomics.</title>
        <authorList>
            <person name="Engelberts J.P."/>
            <person name="Robbins S.J."/>
            <person name="De Goeij J.M."/>
            <person name="Aranda M."/>
            <person name="Bell S.C."/>
            <person name="Webster N.S."/>
        </authorList>
    </citation>
    <scope>NUCLEOTIDE SEQUENCE [LARGE SCALE GENOMIC DNA]</scope>
    <source>
        <strain evidence="15">SB0662_bin_43</strain>
    </source>
</reference>
<dbReference type="GO" id="GO:0000049">
    <property type="term" value="F:tRNA binding"/>
    <property type="evidence" value="ECO:0007669"/>
    <property type="project" value="TreeGrafter"/>
</dbReference>
<dbReference type="Gene3D" id="3.30.460.10">
    <property type="entry name" value="Beta Polymerase, domain 2"/>
    <property type="match status" value="1"/>
</dbReference>
<comment type="similarity">
    <text evidence="9">Belongs to the tRNA nucleotidyltransferase/poly(A) polymerase family.</text>
</comment>
<dbReference type="CDD" id="cd00077">
    <property type="entry name" value="HDc"/>
    <property type="match status" value="1"/>
</dbReference>
<keyword evidence="6" id="KW-0547">Nucleotide-binding</keyword>
<feature type="domain" description="CCA-adding enzyme C-terminal" evidence="14">
    <location>
        <begin position="391"/>
        <end position="445"/>
    </location>
</feature>
<dbReference type="Gene3D" id="1.10.246.80">
    <property type="match status" value="1"/>
</dbReference>
<dbReference type="InterPro" id="IPR043519">
    <property type="entry name" value="NT_sf"/>
</dbReference>
<dbReference type="PANTHER" id="PTHR46173:SF1">
    <property type="entry name" value="CCA TRNA NUCLEOTIDYLTRANSFERASE 1, MITOCHONDRIAL"/>
    <property type="match status" value="1"/>
</dbReference>
<dbReference type="SUPFAM" id="SSF81301">
    <property type="entry name" value="Nucleotidyltransferase"/>
    <property type="match status" value="1"/>
</dbReference>
<evidence type="ECO:0000256" key="5">
    <source>
        <dbReference type="ARBA" id="ARBA00022723"/>
    </source>
</evidence>
<dbReference type="GO" id="GO:0016779">
    <property type="term" value="F:nucleotidyltransferase activity"/>
    <property type="evidence" value="ECO:0007669"/>
    <property type="project" value="UniProtKB-KW"/>
</dbReference>
<dbReference type="GO" id="GO:0046872">
    <property type="term" value="F:metal ion binding"/>
    <property type="evidence" value="ECO:0007669"/>
    <property type="project" value="UniProtKB-KW"/>
</dbReference>
<dbReference type="InterPro" id="IPR032810">
    <property type="entry name" value="CCA-adding_enz_C"/>
</dbReference>
<keyword evidence="3" id="KW-0819">tRNA processing</keyword>
<dbReference type="AlphaFoldDB" id="A0A845DJH9"/>
<protein>
    <submittedName>
        <fullName evidence="15">HD domain-containing protein</fullName>
    </submittedName>
</protein>
<evidence type="ECO:0000256" key="10">
    <source>
        <dbReference type="SAM" id="MobiDB-lite"/>
    </source>
</evidence>
<organism evidence="15 16">
    <name type="scientific">Candidatus Spechtbacteria bacterium SB0662_bin_43</name>
    <dbReference type="NCBI Taxonomy" id="2604897"/>
    <lineage>
        <taxon>Bacteria</taxon>
        <taxon>Candidatus Spechtiibacteriota</taxon>
    </lineage>
</organism>
<evidence type="ECO:0000256" key="4">
    <source>
        <dbReference type="ARBA" id="ARBA00022695"/>
    </source>
</evidence>
<keyword evidence="8 9" id="KW-0694">RNA-binding</keyword>
<gene>
    <name evidence="15" type="ORF">F4X82_02425</name>
</gene>
<proteinExistence type="inferred from homology"/>
<evidence type="ECO:0000313" key="16">
    <source>
        <dbReference type="Proteomes" id="UP000449092"/>
    </source>
</evidence>
<dbReference type="EMBL" id="VXOY01000020">
    <property type="protein sequence ID" value="MYE38346.1"/>
    <property type="molecule type" value="Genomic_DNA"/>
</dbReference>
<evidence type="ECO:0000256" key="6">
    <source>
        <dbReference type="ARBA" id="ARBA00022741"/>
    </source>
</evidence>
<evidence type="ECO:0000259" key="13">
    <source>
        <dbReference type="Pfam" id="PF12627"/>
    </source>
</evidence>
<dbReference type="Pfam" id="PF12627">
    <property type="entry name" value="PolyA_pol_RNAbd"/>
    <property type="match status" value="1"/>
</dbReference>
<comment type="caution">
    <text evidence="15">The sequence shown here is derived from an EMBL/GenBank/DDBJ whole genome shotgun (WGS) entry which is preliminary data.</text>
</comment>
<evidence type="ECO:0000256" key="8">
    <source>
        <dbReference type="ARBA" id="ARBA00022884"/>
    </source>
</evidence>
<comment type="cofactor">
    <cofactor evidence="1">
        <name>Mg(2+)</name>
        <dbReference type="ChEBI" id="CHEBI:18420"/>
    </cofactor>
</comment>
<dbReference type="Gene3D" id="1.10.3090.10">
    <property type="entry name" value="cca-adding enzyme, domain 2"/>
    <property type="match status" value="1"/>
</dbReference>
<dbReference type="InterPro" id="IPR002646">
    <property type="entry name" value="PolA_pol_head_dom"/>
</dbReference>
<evidence type="ECO:0000259" key="14">
    <source>
        <dbReference type="Pfam" id="PF13735"/>
    </source>
</evidence>
<evidence type="ECO:0000256" key="2">
    <source>
        <dbReference type="ARBA" id="ARBA00022679"/>
    </source>
</evidence>
<feature type="region of interest" description="Disordered" evidence="10">
    <location>
        <begin position="466"/>
        <end position="487"/>
    </location>
</feature>
<evidence type="ECO:0000259" key="12">
    <source>
        <dbReference type="Pfam" id="PF01966"/>
    </source>
</evidence>
<feature type="domain" description="tRNA nucleotidyltransferase/poly(A) polymerase RNA and SrmB- binding" evidence="13">
    <location>
        <begin position="177"/>
        <end position="237"/>
    </location>
</feature>
<evidence type="ECO:0000259" key="11">
    <source>
        <dbReference type="Pfam" id="PF01743"/>
    </source>
</evidence>
<sequence length="487" mass="55625">MNNHNGIPVFVKNTVERLMSSGFESYIVGGSVRDIVMGIEPKDWDVATSAKPHQIQAVFPNSFYENEFGTVGVKIDSESGDTAHIIEVTSFRTEEKYSDNRHPDNVVFTDSLEKDLARRDFTMNAIAMRLDGSFVDPFDGVRDIRSQTIRAVGDPNARFSEDALRILRAVRFIASLDFTIEHTTQQAIRSNASLLRKIAYERIGAEISRLFEGQYSHKGIEAMRILSLLDIILPEVAKGIGVSQNKHHIYDVYEHNLFSLKWADENNYPFAVKVAALLHDVAKPQTKKGDGTNATFHGHDIMSAKVAYAICERFRWSRKECEHIALLVRHHMFYYDIDEVTEKSVRRLVSKVGKEKMDDLVKLRICDRMGSGVPKPEPYRLRHFQFMVEKVQKDPITVGMLDVNGNDIMKTLSLSPSPRIGYLLAALFEEVLDNPQHNTKEHLLQRAQELNKLSDDALIALYTHSKEKEHDTNEQESRKIKKKYFVE</sequence>
<dbReference type="GO" id="GO:0000166">
    <property type="term" value="F:nucleotide binding"/>
    <property type="evidence" value="ECO:0007669"/>
    <property type="project" value="UniProtKB-KW"/>
</dbReference>
<evidence type="ECO:0000256" key="7">
    <source>
        <dbReference type="ARBA" id="ARBA00022842"/>
    </source>
</evidence>
<keyword evidence="5" id="KW-0479">Metal-binding</keyword>
<dbReference type="InterPro" id="IPR006674">
    <property type="entry name" value="HD_domain"/>
</dbReference>
<keyword evidence="2 9" id="KW-0808">Transferase</keyword>
<dbReference type="InterPro" id="IPR050264">
    <property type="entry name" value="Bact_CCA-adding_enz_type3_sf"/>
</dbReference>
<name>A0A845DJH9_9BACT</name>
<evidence type="ECO:0000256" key="9">
    <source>
        <dbReference type="RuleBase" id="RU003953"/>
    </source>
</evidence>
<dbReference type="CDD" id="cd05398">
    <property type="entry name" value="NT_ClassII-CCAase"/>
    <property type="match status" value="1"/>
</dbReference>
<dbReference type="Pfam" id="PF13735">
    <property type="entry name" value="tRNA_NucTran2_2"/>
    <property type="match status" value="1"/>
</dbReference>
<dbReference type="InterPro" id="IPR003607">
    <property type="entry name" value="HD/PDEase_dom"/>
</dbReference>
<keyword evidence="7" id="KW-0460">Magnesium</keyword>
<evidence type="ECO:0000256" key="1">
    <source>
        <dbReference type="ARBA" id="ARBA00001946"/>
    </source>
</evidence>
<evidence type="ECO:0000256" key="3">
    <source>
        <dbReference type="ARBA" id="ARBA00022694"/>
    </source>
</evidence>
<feature type="domain" description="Poly A polymerase head" evidence="11">
    <location>
        <begin position="26"/>
        <end position="150"/>
    </location>
</feature>
<feature type="domain" description="HD" evidence="12">
    <location>
        <begin position="263"/>
        <end position="353"/>
    </location>
</feature>
<dbReference type="Proteomes" id="UP000449092">
    <property type="component" value="Unassembled WGS sequence"/>
</dbReference>
<dbReference type="SUPFAM" id="SSF81891">
    <property type="entry name" value="Poly A polymerase C-terminal region-like"/>
    <property type="match status" value="1"/>
</dbReference>
<evidence type="ECO:0000313" key="15">
    <source>
        <dbReference type="EMBL" id="MYE38346.1"/>
    </source>
</evidence>
<accession>A0A845DJH9</accession>